<feature type="transmembrane region" description="Helical" evidence="6">
    <location>
        <begin position="30"/>
        <end position="48"/>
    </location>
</feature>
<dbReference type="AlphaFoldDB" id="A0A927B191"/>
<evidence type="ECO:0000256" key="1">
    <source>
        <dbReference type="ARBA" id="ARBA00004141"/>
    </source>
</evidence>
<evidence type="ECO:0000256" key="6">
    <source>
        <dbReference type="SAM" id="Phobius"/>
    </source>
</evidence>
<evidence type="ECO:0000313" key="7">
    <source>
        <dbReference type="EMBL" id="MBD2753483.1"/>
    </source>
</evidence>
<dbReference type="PANTHER" id="PTHR31885:SF6">
    <property type="entry name" value="GH04784P"/>
    <property type="match status" value="1"/>
</dbReference>
<gene>
    <name evidence="7" type="ORF">IC230_11320</name>
</gene>
<proteinExistence type="inferred from homology"/>
<keyword evidence="5 6" id="KW-0472">Membrane</keyword>
<feature type="transmembrane region" description="Helical" evidence="6">
    <location>
        <begin position="206"/>
        <end position="225"/>
    </location>
</feature>
<protein>
    <submittedName>
        <fullName evidence="7">Lysoplasmalogenase</fullName>
    </submittedName>
</protein>
<comment type="subcellular location">
    <subcellularLocation>
        <location evidence="1">Membrane</location>
        <topology evidence="1">Multi-pass membrane protein</topology>
    </subcellularLocation>
</comment>
<dbReference type="EMBL" id="JACXAA010000003">
    <property type="protein sequence ID" value="MBD2753483.1"/>
    <property type="molecule type" value="Genomic_DNA"/>
</dbReference>
<evidence type="ECO:0000256" key="5">
    <source>
        <dbReference type="ARBA" id="ARBA00023136"/>
    </source>
</evidence>
<dbReference type="Proteomes" id="UP000653797">
    <property type="component" value="Unassembled WGS sequence"/>
</dbReference>
<keyword evidence="3 6" id="KW-0812">Transmembrane</keyword>
<sequence length="240" mass="26786">MHSRARLLFPLVFAVVTLLEIIGDVTHREWLHYSCKPLIIGLLLLYVWQSYQSVVYPQPVRWLFVGMFFALAGDVFLMIQEIDLFAPGLGAFLAMQVCYSVAFVKSIRLSGHKIVRKSLWLKALPFLLYVISFLAVLRPVFAQDPALSVIWWPLVLYAICLGAMGTLSTQRPQLPSYGQVVLGALLFIFSDSVIAIDKFLLPIPGAPWLIMTTYAAAQYLIVTGMTQVSLTQQESGLSTG</sequence>
<feature type="transmembrane region" description="Helical" evidence="6">
    <location>
        <begin position="119"/>
        <end position="137"/>
    </location>
</feature>
<keyword evidence="4 6" id="KW-1133">Transmembrane helix</keyword>
<feature type="transmembrane region" description="Helical" evidence="6">
    <location>
        <begin position="149"/>
        <end position="168"/>
    </location>
</feature>
<evidence type="ECO:0000313" key="8">
    <source>
        <dbReference type="Proteomes" id="UP000653797"/>
    </source>
</evidence>
<dbReference type="PANTHER" id="PTHR31885">
    <property type="entry name" value="GH04784P"/>
    <property type="match status" value="1"/>
</dbReference>
<dbReference type="GO" id="GO:0016020">
    <property type="term" value="C:membrane"/>
    <property type="evidence" value="ECO:0007669"/>
    <property type="project" value="UniProtKB-SubCell"/>
</dbReference>
<reference evidence="7" key="1">
    <citation type="submission" date="2020-09" db="EMBL/GenBank/DDBJ databases">
        <authorList>
            <person name="Kim M.K."/>
        </authorList>
    </citation>
    <scope>NUCLEOTIDE SEQUENCE</scope>
    <source>
        <strain evidence="7">BT704</strain>
    </source>
</reference>
<comment type="caution">
    <text evidence="7">The sequence shown here is derived from an EMBL/GenBank/DDBJ whole genome shotgun (WGS) entry which is preliminary data.</text>
</comment>
<feature type="transmembrane region" description="Helical" evidence="6">
    <location>
        <begin position="60"/>
        <end position="79"/>
    </location>
</feature>
<dbReference type="RefSeq" id="WP_191039096.1">
    <property type="nucleotide sequence ID" value="NZ_JACXAA010000003.1"/>
</dbReference>
<dbReference type="InterPro" id="IPR012506">
    <property type="entry name" value="TMEM86B-like"/>
</dbReference>
<accession>A0A927B191</accession>
<name>A0A927B191_9BACT</name>
<organism evidence="7 8">
    <name type="scientific">Spirosoma validum</name>
    <dbReference type="NCBI Taxonomy" id="2771355"/>
    <lineage>
        <taxon>Bacteria</taxon>
        <taxon>Pseudomonadati</taxon>
        <taxon>Bacteroidota</taxon>
        <taxon>Cytophagia</taxon>
        <taxon>Cytophagales</taxon>
        <taxon>Cytophagaceae</taxon>
        <taxon>Spirosoma</taxon>
    </lineage>
</organism>
<dbReference type="Pfam" id="PF07947">
    <property type="entry name" value="YhhN"/>
    <property type="match status" value="1"/>
</dbReference>
<evidence type="ECO:0000256" key="3">
    <source>
        <dbReference type="ARBA" id="ARBA00022692"/>
    </source>
</evidence>
<feature type="transmembrane region" description="Helical" evidence="6">
    <location>
        <begin position="180"/>
        <end position="200"/>
    </location>
</feature>
<comment type="similarity">
    <text evidence="2">Belongs to the TMEM86 family.</text>
</comment>
<evidence type="ECO:0000256" key="4">
    <source>
        <dbReference type="ARBA" id="ARBA00022989"/>
    </source>
</evidence>
<feature type="transmembrane region" description="Helical" evidence="6">
    <location>
        <begin position="85"/>
        <end position="107"/>
    </location>
</feature>
<evidence type="ECO:0000256" key="2">
    <source>
        <dbReference type="ARBA" id="ARBA00007375"/>
    </source>
</evidence>
<feature type="transmembrane region" description="Helical" evidence="6">
    <location>
        <begin position="7"/>
        <end position="24"/>
    </location>
</feature>
<keyword evidence="8" id="KW-1185">Reference proteome</keyword>
<dbReference type="GO" id="GO:0016787">
    <property type="term" value="F:hydrolase activity"/>
    <property type="evidence" value="ECO:0007669"/>
    <property type="project" value="TreeGrafter"/>
</dbReference>